<organism evidence="8 9">
    <name type="scientific">Rhodamnia argentea</name>
    <dbReference type="NCBI Taxonomy" id="178133"/>
    <lineage>
        <taxon>Eukaryota</taxon>
        <taxon>Viridiplantae</taxon>
        <taxon>Streptophyta</taxon>
        <taxon>Embryophyta</taxon>
        <taxon>Tracheophyta</taxon>
        <taxon>Spermatophyta</taxon>
        <taxon>Magnoliopsida</taxon>
        <taxon>eudicotyledons</taxon>
        <taxon>Gunneridae</taxon>
        <taxon>Pentapetalae</taxon>
        <taxon>rosids</taxon>
        <taxon>malvids</taxon>
        <taxon>Myrtales</taxon>
        <taxon>Myrtaceae</taxon>
        <taxon>Myrtoideae</taxon>
        <taxon>Myrteae</taxon>
        <taxon>Australasian group</taxon>
        <taxon>Rhodamnia</taxon>
    </lineage>
</organism>
<evidence type="ECO:0000313" key="9">
    <source>
        <dbReference type="RefSeq" id="XP_048127845.1"/>
    </source>
</evidence>
<evidence type="ECO:0000256" key="5">
    <source>
        <dbReference type="ARBA" id="ARBA00024045"/>
    </source>
</evidence>
<evidence type="ECO:0000256" key="3">
    <source>
        <dbReference type="ARBA" id="ARBA00023288"/>
    </source>
</evidence>
<keyword evidence="2" id="KW-0479">Metal-binding</keyword>
<protein>
    <submittedName>
        <fullName evidence="9">Heavy metal-associated isoprenylated plant protein 32-like</fullName>
    </submittedName>
</protein>
<gene>
    <name evidence="9" type="primary">LOC115743994</name>
</gene>
<keyword evidence="1" id="KW-0488">Methylation</keyword>
<accession>A0ABM3GU27</accession>
<proteinExistence type="inferred from homology"/>
<dbReference type="CDD" id="cd00371">
    <property type="entry name" value="HMA"/>
    <property type="match status" value="1"/>
</dbReference>
<feature type="compositionally biased region" description="Low complexity" evidence="6">
    <location>
        <begin position="234"/>
        <end position="257"/>
    </location>
</feature>
<feature type="compositionally biased region" description="Basic and acidic residues" evidence="6">
    <location>
        <begin position="266"/>
        <end position="276"/>
    </location>
</feature>
<dbReference type="Gene3D" id="3.30.70.100">
    <property type="match status" value="1"/>
</dbReference>
<evidence type="ECO:0000256" key="6">
    <source>
        <dbReference type="SAM" id="MobiDB-lite"/>
    </source>
</evidence>
<comment type="similarity">
    <text evidence="5">Belongs to the HIPP family.</text>
</comment>
<feature type="compositionally biased region" description="Acidic residues" evidence="6">
    <location>
        <begin position="155"/>
        <end position="167"/>
    </location>
</feature>
<reference evidence="9" key="2">
    <citation type="submission" date="2025-08" db="UniProtKB">
        <authorList>
            <consortium name="RefSeq"/>
        </authorList>
    </citation>
    <scope>IDENTIFICATION</scope>
    <source>
        <tissue evidence="9">Leaf</tissue>
    </source>
</reference>
<dbReference type="PANTHER" id="PTHR45868:SF83">
    <property type="entry name" value="HEAVY METAL-ASSOCIATED ISOPRENYLATED PLANT PROTEIN 33"/>
    <property type="match status" value="1"/>
</dbReference>
<sequence>MLKQQGPPRLQTCVLKVNIHCDGCRKKVKKLVQKISGVQNVSIDAELGKVAVMGYVDPRTVIKKLAKSGKHAELWRAQEKSFHNQNHLNRQFNNMQIEFPKGNGGERDKNFQKGGGGIGFGHVQPKGSNDMMQIVPRGKKSVTFDLDVDDVDDEDYASDDSFDDFELDLGPRTPRKPSAKGGGGAHGQTGTKGMKKAKRGGIFRIPMLGKGQAKKNEGKYGKGGKNDKYGGKNGKNSFNGGNPKQSGPKNGAINRNYGNGGGGGKSDWRNGTKEMDPGFDIDFTSPGKGRGGAGRRGGGGGGAGFGVPVRQIGNYPMGHQGQMGNFPAVEGLTAPMAVNCGGYGPMAGPGNAYNQQQHMAMMMMMNQQRAHGNEMLRPMPMMYGGRPHPMMSYHHHHPMPMTTATPRGFSDPYTHMFSDENTESCSIM</sequence>
<feature type="compositionally biased region" description="Gly residues" evidence="6">
    <location>
        <begin position="288"/>
        <end position="305"/>
    </location>
</feature>
<evidence type="ECO:0000256" key="1">
    <source>
        <dbReference type="ARBA" id="ARBA00022481"/>
    </source>
</evidence>
<feature type="domain" description="HMA" evidence="7">
    <location>
        <begin position="10"/>
        <end position="73"/>
    </location>
</feature>
<dbReference type="Pfam" id="PF00403">
    <property type="entry name" value="HMA"/>
    <property type="match status" value="1"/>
</dbReference>
<dbReference type="InterPro" id="IPR036163">
    <property type="entry name" value="HMA_dom_sf"/>
</dbReference>
<name>A0ABM3GU27_9MYRT</name>
<keyword evidence="3" id="KW-0449">Lipoprotein</keyword>
<dbReference type="PANTHER" id="PTHR45868">
    <property type="entry name" value="HEAVY METAL-ASSOCIATED ISOPRENYLATED PLANT PROTEIN 33-RELATED"/>
    <property type="match status" value="1"/>
</dbReference>
<dbReference type="RefSeq" id="XP_048127845.1">
    <property type="nucleotide sequence ID" value="XM_048271888.1"/>
</dbReference>
<feature type="region of interest" description="Disordered" evidence="6">
    <location>
        <begin position="155"/>
        <end position="305"/>
    </location>
</feature>
<keyword evidence="8" id="KW-1185">Reference proteome</keyword>
<dbReference type="SUPFAM" id="SSF55008">
    <property type="entry name" value="HMA, heavy metal-associated domain"/>
    <property type="match status" value="1"/>
</dbReference>
<keyword evidence="4" id="KW-0636">Prenylation</keyword>
<dbReference type="InterPro" id="IPR006121">
    <property type="entry name" value="HMA_dom"/>
</dbReference>
<dbReference type="Proteomes" id="UP000827889">
    <property type="component" value="Chromosome 1"/>
</dbReference>
<dbReference type="PROSITE" id="PS50846">
    <property type="entry name" value="HMA_2"/>
    <property type="match status" value="1"/>
</dbReference>
<evidence type="ECO:0000256" key="2">
    <source>
        <dbReference type="ARBA" id="ARBA00022723"/>
    </source>
</evidence>
<evidence type="ECO:0000313" key="8">
    <source>
        <dbReference type="Proteomes" id="UP000827889"/>
    </source>
</evidence>
<evidence type="ECO:0000256" key="4">
    <source>
        <dbReference type="ARBA" id="ARBA00023289"/>
    </source>
</evidence>
<dbReference type="GeneID" id="115743994"/>
<feature type="compositionally biased region" description="Basic and acidic residues" evidence="6">
    <location>
        <begin position="214"/>
        <end position="230"/>
    </location>
</feature>
<evidence type="ECO:0000259" key="7">
    <source>
        <dbReference type="PROSITE" id="PS50846"/>
    </source>
</evidence>
<reference evidence="8" key="1">
    <citation type="submission" date="2025-05" db="UniProtKB">
        <authorList>
            <consortium name="RefSeq"/>
        </authorList>
    </citation>
    <scope>NUCLEOTIDE SEQUENCE [LARGE SCALE GENOMIC DNA]</scope>
</reference>